<dbReference type="Proteomes" id="UP000184096">
    <property type="component" value="Chromosome I"/>
</dbReference>
<keyword evidence="7 9" id="KW-0472">Membrane</keyword>
<keyword evidence="3" id="KW-1003">Cell membrane</keyword>
<accession>A0A1M7UVX0</accession>
<evidence type="ECO:0000256" key="7">
    <source>
        <dbReference type="ARBA" id="ARBA00023136"/>
    </source>
</evidence>
<evidence type="ECO:0000313" key="10">
    <source>
        <dbReference type="EMBL" id="SHN87088.1"/>
    </source>
</evidence>
<feature type="transmembrane region" description="Helical" evidence="9">
    <location>
        <begin position="256"/>
        <end position="276"/>
    </location>
</feature>
<feature type="transmembrane region" description="Helical" evidence="9">
    <location>
        <begin position="92"/>
        <end position="114"/>
    </location>
</feature>
<name>A0A1M7UVX0_9BRAD</name>
<keyword evidence="2" id="KW-0813">Transport</keyword>
<protein>
    <submittedName>
        <fullName evidence="10">Amino acid/amide ABC transporter membrane protein 1, HAAT family</fullName>
    </submittedName>
</protein>
<keyword evidence="6 9" id="KW-1133">Transmembrane helix</keyword>
<keyword evidence="4 9" id="KW-0812">Transmembrane</keyword>
<comment type="similarity">
    <text evidence="8">Belongs to the binding-protein-dependent transport system permease family. LivHM subfamily.</text>
</comment>
<feature type="transmembrane region" description="Helical" evidence="9">
    <location>
        <begin position="187"/>
        <end position="210"/>
    </location>
</feature>
<evidence type="ECO:0000256" key="6">
    <source>
        <dbReference type="ARBA" id="ARBA00022989"/>
    </source>
</evidence>
<comment type="subcellular location">
    <subcellularLocation>
        <location evidence="1">Cell membrane</location>
        <topology evidence="1">Multi-pass membrane protein</topology>
    </subcellularLocation>
</comment>
<evidence type="ECO:0000256" key="8">
    <source>
        <dbReference type="ARBA" id="ARBA00037998"/>
    </source>
</evidence>
<feature type="transmembrane region" description="Helical" evidence="9">
    <location>
        <begin position="6"/>
        <end position="27"/>
    </location>
</feature>
<dbReference type="GO" id="GO:0022857">
    <property type="term" value="F:transmembrane transporter activity"/>
    <property type="evidence" value="ECO:0007669"/>
    <property type="project" value="InterPro"/>
</dbReference>
<organism evidence="10 11">
    <name type="scientific">Bradyrhizobium erythrophlei</name>
    <dbReference type="NCBI Taxonomy" id="1437360"/>
    <lineage>
        <taxon>Bacteria</taxon>
        <taxon>Pseudomonadati</taxon>
        <taxon>Pseudomonadota</taxon>
        <taxon>Alphaproteobacteria</taxon>
        <taxon>Hyphomicrobiales</taxon>
        <taxon>Nitrobacteraceae</taxon>
        <taxon>Bradyrhizobium</taxon>
    </lineage>
</organism>
<dbReference type="GO" id="GO:0006865">
    <property type="term" value="P:amino acid transport"/>
    <property type="evidence" value="ECO:0007669"/>
    <property type="project" value="UniProtKB-KW"/>
</dbReference>
<sequence>MNTIGQLVISGLLIGSVYALMSIGLTLIFGVLRVVNFAHGEFLMIAMYGAWAFSRLLGLNPYFAAIAVVPAMFLFGALVYRLVIGSALAKPHLVVVFATMGLSIFLQNIALMAMTADLRDVPPIFARSISIGGIYIKGELLLGFIVTLLCTVILQWVIKRTFLGKAIRATVQDGEAAKLMGIAVPKIFLITFAAGSALVGLAACVMLPLFSVFPTVGLNFVLIAFVIVVLGGMGSIEGALLGGFCVGVVQSVSSYYVAPAFGQLFFFLLFLLVMIFRPNGLFGQKGAATLGMNE</sequence>
<evidence type="ECO:0000256" key="2">
    <source>
        <dbReference type="ARBA" id="ARBA00022448"/>
    </source>
</evidence>
<evidence type="ECO:0000256" key="3">
    <source>
        <dbReference type="ARBA" id="ARBA00022475"/>
    </source>
</evidence>
<feature type="transmembrane region" description="Helical" evidence="9">
    <location>
        <begin position="134"/>
        <end position="158"/>
    </location>
</feature>
<proteinExistence type="inferred from homology"/>
<reference evidence="11" key="1">
    <citation type="submission" date="2016-11" db="EMBL/GenBank/DDBJ databases">
        <authorList>
            <person name="Varghese N."/>
            <person name="Submissions S."/>
        </authorList>
    </citation>
    <scope>NUCLEOTIDE SEQUENCE [LARGE SCALE GENOMIC DNA]</scope>
    <source>
        <strain evidence="11">GAS401</strain>
    </source>
</reference>
<dbReference type="RefSeq" id="WP_072825048.1">
    <property type="nucleotide sequence ID" value="NZ_LT670849.1"/>
</dbReference>
<feature type="transmembrane region" description="Helical" evidence="9">
    <location>
        <begin position="59"/>
        <end position="80"/>
    </location>
</feature>
<keyword evidence="5" id="KW-0029">Amino-acid transport</keyword>
<evidence type="ECO:0000256" key="5">
    <source>
        <dbReference type="ARBA" id="ARBA00022970"/>
    </source>
</evidence>
<evidence type="ECO:0000256" key="9">
    <source>
        <dbReference type="SAM" id="Phobius"/>
    </source>
</evidence>
<evidence type="ECO:0000256" key="4">
    <source>
        <dbReference type="ARBA" id="ARBA00022692"/>
    </source>
</evidence>
<gene>
    <name evidence="10" type="ORF">SAMN05444170_6992</name>
</gene>
<evidence type="ECO:0000313" key="11">
    <source>
        <dbReference type="Proteomes" id="UP000184096"/>
    </source>
</evidence>
<dbReference type="Pfam" id="PF02653">
    <property type="entry name" value="BPD_transp_2"/>
    <property type="match status" value="1"/>
</dbReference>
<feature type="transmembrane region" description="Helical" evidence="9">
    <location>
        <begin position="216"/>
        <end position="249"/>
    </location>
</feature>
<dbReference type="AlphaFoldDB" id="A0A1M7UVX0"/>
<dbReference type="OrthoDB" id="9807115at2"/>
<dbReference type="InterPro" id="IPR052157">
    <property type="entry name" value="BCAA_transport_permease"/>
</dbReference>
<keyword evidence="11" id="KW-1185">Reference proteome</keyword>
<dbReference type="CDD" id="cd06582">
    <property type="entry name" value="TM_PBP1_LivH_like"/>
    <property type="match status" value="1"/>
</dbReference>
<dbReference type="EMBL" id="LT670849">
    <property type="protein sequence ID" value="SHN87088.1"/>
    <property type="molecule type" value="Genomic_DNA"/>
</dbReference>
<dbReference type="InterPro" id="IPR001851">
    <property type="entry name" value="ABC_transp_permease"/>
</dbReference>
<dbReference type="PANTHER" id="PTHR11795:SF445">
    <property type="entry name" value="AMINO ACID ABC TRANSPORTER PERMEASE PROTEIN"/>
    <property type="match status" value="1"/>
</dbReference>
<dbReference type="GO" id="GO:0005886">
    <property type="term" value="C:plasma membrane"/>
    <property type="evidence" value="ECO:0007669"/>
    <property type="project" value="UniProtKB-SubCell"/>
</dbReference>
<evidence type="ECO:0000256" key="1">
    <source>
        <dbReference type="ARBA" id="ARBA00004651"/>
    </source>
</evidence>
<dbReference type="PANTHER" id="PTHR11795">
    <property type="entry name" value="BRANCHED-CHAIN AMINO ACID TRANSPORT SYSTEM PERMEASE PROTEIN LIVH"/>
    <property type="match status" value="1"/>
</dbReference>